<dbReference type="CDD" id="cd18809">
    <property type="entry name" value="SF1_C_RecD"/>
    <property type="match status" value="1"/>
</dbReference>
<dbReference type="InterPro" id="IPR006344">
    <property type="entry name" value="RecD"/>
</dbReference>
<sequence length="563" mass="61614">MNEHREKIAAEKVGDPPFSSPVLTALLKSLRPADRSLARSVLGQLLEAQQRGDTAIPVDETTAAALRNEPWVSDGSEPAPVILHHNLAQFHIYWQAERDIAEALAPRLRHTTPAQLDDNFLAQADAQALDPEKLTQIERALGQSLTLLTGGPGTGKTTTLAWQLAALLRGEPKLTIALAAPTGKAAQRMKESLDKAIAHLPLSDAQKAHLQRLIPSTLHRLLGIGRTPQPRHDGDNPLPYDLIVVDEASMVDALTLAKLCRALKADTRLILMGDPNQLASVEAGNVLGDLVAALPQVHCRLQRSHRFNRTIGALADAVLAGEAEAAWAQLQAGDEALQVLPPQRRELLQAIDDGFADYLAQLQQLQPADSFDAVAAQAQALMQALSRFRILTALRHDRSVGANALNEQLLHHWRTHLSPLQDGIHTGQPILIQENDYSLRLYNGDMGIVLPWRGTPMAWFEDADAPTGLRAIPASQLPAWETAWAMTVHKAQGAEFERVLLLLPDENKPLLTRELVYTALTRAKKGFIIFAQQNVFEAAVHNRTRRLSGLTHTLNALHKKAST</sequence>
<comment type="miscellaneous">
    <text evidence="3">In the RecBCD complex, RecB has a slow 3'-5' helicase, an exonuclease activity and loads RecA onto ssDNA, RecD has a fast 5'-3' helicase activity, while RecC stimulates the ATPase and processivity of the RecB helicase and contributes to recognition of the Chi site.</text>
</comment>
<comment type="catalytic activity">
    <reaction evidence="3">
        <text>ATP + H2O = ADP + phosphate + H(+)</text>
        <dbReference type="Rhea" id="RHEA:13065"/>
        <dbReference type="ChEBI" id="CHEBI:15377"/>
        <dbReference type="ChEBI" id="CHEBI:15378"/>
        <dbReference type="ChEBI" id="CHEBI:30616"/>
        <dbReference type="ChEBI" id="CHEBI:43474"/>
        <dbReference type="ChEBI" id="CHEBI:456216"/>
        <dbReference type="EC" id="5.6.2.3"/>
    </reaction>
</comment>
<name>A0A1N6HAD1_9GAMM</name>
<keyword evidence="2 3" id="KW-0067">ATP-binding</keyword>
<dbReference type="InterPro" id="IPR050534">
    <property type="entry name" value="Coronavir_polyprotein_1ab"/>
</dbReference>
<dbReference type="AlphaFoldDB" id="A0A1N6HAD1"/>
<keyword evidence="3" id="KW-0269">Exonuclease</keyword>
<evidence type="ECO:0000256" key="3">
    <source>
        <dbReference type="HAMAP-Rule" id="MF_01487"/>
    </source>
</evidence>
<keyword evidence="3" id="KW-0413">Isomerase</keyword>
<keyword evidence="6" id="KW-1185">Reference proteome</keyword>
<organism evidence="5 6">
    <name type="scientific">Sulfurivirga caldicuralii</name>
    <dbReference type="NCBI Taxonomy" id="364032"/>
    <lineage>
        <taxon>Bacteria</taxon>
        <taxon>Pseudomonadati</taxon>
        <taxon>Pseudomonadota</taxon>
        <taxon>Gammaproteobacteria</taxon>
        <taxon>Thiotrichales</taxon>
        <taxon>Piscirickettsiaceae</taxon>
        <taxon>Sulfurivirga</taxon>
    </lineage>
</organism>
<keyword evidence="3" id="KW-0227">DNA damage</keyword>
<keyword evidence="3" id="KW-0238">DNA-binding</keyword>
<dbReference type="PANTHER" id="PTHR43788:SF6">
    <property type="entry name" value="DNA HELICASE B"/>
    <property type="match status" value="1"/>
</dbReference>
<comment type="similarity">
    <text evidence="3">Belongs to the RecD family.</text>
</comment>
<gene>
    <name evidence="3" type="primary">recD</name>
    <name evidence="5" type="ORF">SAMN05443662_1626</name>
</gene>
<keyword evidence="1 3" id="KW-0547">Nucleotide-binding</keyword>
<feature type="binding site" evidence="3">
    <location>
        <begin position="150"/>
        <end position="157"/>
    </location>
    <ligand>
        <name>ATP</name>
        <dbReference type="ChEBI" id="CHEBI:30616"/>
    </ligand>
</feature>
<evidence type="ECO:0000313" key="5">
    <source>
        <dbReference type="EMBL" id="SIO16710.1"/>
    </source>
</evidence>
<dbReference type="InterPro" id="IPR027785">
    <property type="entry name" value="UvrD-like_helicase_C"/>
</dbReference>
<keyword evidence="3 5" id="KW-0347">Helicase</keyword>
<dbReference type="InterPro" id="IPR027417">
    <property type="entry name" value="P-loop_NTPase"/>
</dbReference>
<dbReference type="CDD" id="cd17933">
    <property type="entry name" value="DEXSc_RecD-like"/>
    <property type="match status" value="1"/>
</dbReference>
<dbReference type="PANTHER" id="PTHR43788">
    <property type="entry name" value="DNA2/NAM7 HELICASE FAMILY MEMBER"/>
    <property type="match status" value="1"/>
</dbReference>
<dbReference type="GO" id="GO:0000724">
    <property type="term" value="P:double-strand break repair via homologous recombination"/>
    <property type="evidence" value="ECO:0007669"/>
    <property type="project" value="UniProtKB-UniRule"/>
</dbReference>
<dbReference type="OrthoDB" id="9803432at2"/>
<comment type="function">
    <text evidence="3">A helicase/nuclease that prepares dsDNA breaks (DSB) for recombinational DNA repair. Binds to DSBs and unwinds DNA via a highly rapid and processive ATP-dependent bidirectional helicase activity. Unwinds dsDNA until it encounters a Chi (crossover hotspot instigator) sequence from the 3' direction. Cuts ssDNA a few nucleotides 3' to the Chi site. The properties and activities of the enzyme are changed at Chi. The Chi-altered holoenzyme produces a long 3'-ssDNA overhang and facilitates RecA-binding to the ssDNA for homologous DNA recombination and repair. Holoenzyme degrades any linearized DNA that is unable to undergo homologous recombination. In the holoenzyme this subunit has ssDNA-dependent ATPase and 5'-3' helicase activity. When added to pre-assembled RecBC greatly stimulates nuclease activity and augments holoenzyme processivity. Negatively regulates the RecA-loading ability of RecBCD.</text>
</comment>
<dbReference type="GO" id="GO:0016887">
    <property type="term" value="F:ATP hydrolysis activity"/>
    <property type="evidence" value="ECO:0007669"/>
    <property type="project" value="RHEA"/>
</dbReference>
<dbReference type="GO" id="GO:0043139">
    <property type="term" value="F:5'-3' DNA helicase activity"/>
    <property type="evidence" value="ECO:0007669"/>
    <property type="project" value="UniProtKB-UniRule"/>
</dbReference>
<keyword evidence="3" id="KW-0234">DNA repair</keyword>
<reference evidence="5 6" key="1">
    <citation type="submission" date="2016-11" db="EMBL/GenBank/DDBJ databases">
        <authorList>
            <person name="Jaros S."/>
            <person name="Januszkiewicz K."/>
            <person name="Wedrychowicz H."/>
        </authorList>
    </citation>
    <scope>NUCLEOTIDE SEQUENCE [LARGE SCALE GENOMIC DNA]</scope>
    <source>
        <strain evidence="5 6">DSM 17737</strain>
    </source>
</reference>
<accession>A0A1N6HAD1</accession>
<dbReference type="EMBL" id="FSRE01000004">
    <property type="protein sequence ID" value="SIO16710.1"/>
    <property type="molecule type" value="Genomic_DNA"/>
</dbReference>
<keyword evidence="3" id="KW-0378">Hydrolase</keyword>
<dbReference type="NCBIfam" id="TIGR01447">
    <property type="entry name" value="recD"/>
    <property type="match status" value="1"/>
</dbReference>
<dbReference type="GO" id="GO:0008854">
    <property type="term" value="F:exodeoxyribonuclease V activity"/>
    <property type="evidence" value="ECO:0007669"/>
    <property type="project" value="InterPro"/>
</dbReference>
<comment type="subunit">
    <text evidence="3">Heterotrimer of RecB, RecC and RecD. All subunits contribute to DNA-binding.</text>
</comment>
<dbReference type="SUPFAM" id="SSF52540">
    <property type="entry name" value="P-loop containing nucleoside triphosphate hydrolases"/>
    <property type="match status" value="1"/>
</dbReference>
<dbReference type="Pfam" id="PF13538">
    <property type="entry name" value="UvrD_C_2"/>
    <property type="match status" value="1"/>
</dbReference>
<dbReference type="STRING" id="364032.SAMN05443662_1626"/>
<evidence type="ECO:0000256" key="1">
    <source>
        <dbReference type="ARBA" id="ARBA00022741"/>
    </source>
</evidence>
<proteinExistence type="inferred from homology"/>
<evidence type="ECO:0000259" key="4">
    <source>
        <dbReference type="Pfam" id="PF13538"/>
    </source>
</evidence>
<keyword evidence="3" id="KW-0540">Nuclease</keyword>
<dbReference type="Pfam" id="PF13245">
    <property type="entry name" value="AAA_19"/>
    <property type="match status" value="1"/>
</dbReference>
<dbReference type="GO" id="GO:0009338">
    <property type="term" value="C:exodeoxyribonuclease V complex"/>
    <property type="evidence" value="ECO:0007669"/>
    <property type="project" value="InterPro"/>
</dbReference>
<feature type="domain" description="UvrD-like helicase C-terminal" evidence="4">
    <location>
        <begin position="483"/>
        <end position="527"/>
    </location>
</feature>
<dbReference type="GO" id="GO:0017116">
    <property type="term" value="F:single-stranded DNA helicase activity"/>
    <property type="evidence" value="ECO:0007669"/>
    <property type="project" value="TreeGrafter"/>
</dbReference>
<dbReference type="HAMAP" id="MF_01487">
    <property type="entry name" value="RecD"/>
    <property type="match status" value="1"/>
</dbReference>
<dbReference type="EC" id="5.6.2.3" evidence="3"/>
<dbReference type="RefSeq" id="WP_074201901.1">
    <property type="nucleotide sequence ID" value="NZ_FSRE01000004.1"/>
</dbReference>
<dbReference type="Proteomes" id="UP000198461">
    <property type="component" value="Unassembled WGS sequence"/>
</dbReference>
<dbReference type="GO" id="GO:0005524">
    <property type="term" value="F:ATP binding"/>
    <property type="evidence" value="ECO:0007669"/>
    <property type="project" value="UniProtKB-UniRule"/>
</dbReference>
<protein>
    <recommendedName>
        <fullName evidence="3">RecBCD enzyme subunit RecD</fullName>
        <ecNumber evidence="3">5.6.2.3</ecNumber>
    </recommendedName>
    <alternativeName>
        <fullName evidence="3">DNA 5'-3' helicase subunit RecD</fullName>
    </alternativeName>
    <alternativeName>
        <fullName evidence="3">Exonuclease V subunit RecD</fullName>
        <shortName evidence="3">ExoV subunit RecD</shortName>
    </alternativeName>
    <alternativeName>
        <fullName evidence="3">Helicase/nuclease RecBCD subunit RecD</fullName>
    </alternativeName>
</protein>
<evidence type="ECO:0000313" key="6">
    <source>
        <dbReference type="Proteomes" id="UP000198461"/>
    </source>
</evidence>
<dbReference type="Gene3D" id="3.40.50.300">
    <property type="entry name" value="P-loop containing nucleotide triphosphate hydrolases"/>
    <property type="match status" value="3"/>
</dbReference>
<evidence type="ECO:0000256" key="2">
    <source>
        <dbReference type="ARBA" id="ARBA00022840"/>
    </source>
</evidence>
<dbReference type="GO" id="GO:0003677">
    <property type="term" value="F:DNA binding"/>
    <property type="evidence" value="ECO:0007669"/>
    <property type="project" value="UniProtKB-UniRule"/>
</dbReference>